<organism evidence="1 2">
    <name type="scientific">Aureobasidium uvarum</name>
    <dbReference type="NCBI Taxonomy" id="2773716"/>
    <lineage>
        <taxon>Eukaryota</taxon>
        <taxon>Fungi</taxon>
        <taxon>Dikarya</taxon>
        <taxon>Ascomycota</taxon>
        <taxon>Pezizomycotina</taxon>
        <taxon>Dothideomycetes</taxon>
        <taxon>Dothideomycetidae</taxon>
        <taxon>Dothideales</taxon>
        <taxon>Saccotheciaceae</taxon>
        <taxon>Aureobasidium</taxon>
    </lineage>
</organism>
<proteinExistence type="predicted"/>
<evidence type="ECO:0000313" key="1">
    <source>
        <dbReference type="EMBL" id="CAD0111150.1"/>
    </source>
</evidence>
<name>A0A9N8PSI4_9PEZI</name>
<protein>
    <submittedName>
        <fullName evidence="1">Uncharacterized protein</fullName>
    </submittedName>
</protein>
<keyword evidence="2" id="KW-1185">Reference proteome</keyword>
<dbReference type="AlphaFoldDB" id="A0A9N8PSI4"/>
<comment type="caution">
    <text evidence="1">The sequence shown here is derived from an EMBL/GenBank/DDBJ whole genome shotgun (WGS) entry which is preliminary data.</text>
</comment>
<dbReference type="Proteomes" id="UP000745764">
    <property type="component" value="Unassembled WGS sequence"/>
</dbReference>
<accession>A0A9N8PSI4</accession>
<gene>
    <name evidence="1" type="ORF">AWRI4620_LOCUS5405</name>
</gene>
<reference evidence="1" key="1">
    <citation type="submission" date="2020-06" db="EMBL/GenBank/DDBJ databases">
        <authorList>
            <person name="Onetto C."/>
        </authorList>
    </citation>
    <scope>NUCLEOTIDE SEQUENCE</scope>
</reference>
<evidence type="ECO:0000313" key="2">
    <source>
        <dbReference type="Proteomes" id="UP000745764"/>
    </source>
</evidence>
<dbReference type="EMBL" id="CAINUL010000008">
    <property type="protein sequence ID" value="CAD0111150.1"/>
    <property type="molecule type" value="Genomic_DNA"/>
</dbReference>
<sequence>MLARPCMRALGRARTARVSSAAACRAAVRPALAGGYATISKGTRHEETSARSAVINVLQNLGSKRE</sequence>